<dbReference type="Gene3D" id="2.70.70.10">
    <property type="entry name" value="Glucose Permease (Domain IIA)"/>
    <property type="match status" value="1"/>
</dbReference>
<dbReference type="InterPro" id="IPR011055">
    <property type="entry name" value="Dup_hybrid_motif"/>
</dbReference>
<dbReference type="Proteomes" id="UP000308707">
    <property type="component" value="Unassembled WGS sequence"/>
</dbReference>
<sequence>MVQPVNGSDNRPGDHLSPSGFDYNRIDGVQGNRNVTPEFISKVEAMAERLGTRPEYLMAVMSFETGGSFSPAQRNNAGGSATGLIQFMPNTATELGTSTAALARMSAVDQLDYVERYFNNRSDPGDLNTLEGVYTTVLYGSPRSDPNATLFSQGTRAYSANAPLDTNRDGRITAGEATSFVRGRINGEAPPPTDTRPGGGNGDTPPAGGNGDNPPRGGTVQVHRGDTLSKIAHDNGVSLSSLIAANPQIRNPNLIYAGQTVHLPGGGDGSVRVQRGDTLSGIAADHGVSLQALLQANPQIRNPNLIYPNQVVRLPGGGSQTPTPTGNGGGNDQPAPPPSGDVRTYSPYTVYSTGDRAAFAVSSPDQLQPHHDYQSQTREGQRLEVRDVVLHHNGQSQTQQAIPSPIAGTVVSAGPLGNAGNAVVLRGEQGQLVYIFHMSKIDVHAGQKVAYGQDLGNQGSTGNSTGPHVHIEASSQVIDRWVNDLLDGRFDGRRG</sequence>
<dbReference type="SUPFAM" id="SSF51261">
    <property type="entry name" value="Duplicated hybrid motif"/>
    <property type="match status" value="1"/>
</dbReference>
<feature type="compositionally biased region" description="Low complexity" evidence="1">
    <location>
        <begin position="203"/>
        <end position="219"/>
    </location>
</feature>
<dbReference type="InterPro" id="IPR036779">
    <property type="entry name" value="LysM_dom_sf"/>
</dbReference>
<comment type="caution">
    <text evidence="3">The sequence shown here is derived from an EMBL/GenBank/DDBJ whole genome shotgun (WGS) entry which is preliminary data.</text>
</comment>
<feature type="domain" description="LysM" evidence="2">
    <location>
        <begin position="269"/>
        <end position="314"/>
    </location>
</feature>
<proteinExistence type="predicted"/>
<dbReference type="SUPFAM" id="SSF53955">
    <property type="entry name" value="Lysozyme-like"/>
    <property type="match status" value="1"/>
</dbReference>
<dbReference type="InterPro" id="IPR050570">
    <property type="entry name" value="Cell_wall_metabolism_enzyme"/>
</dbReference>
<evidence type="ECO:0000313" key="4">
    <source>
        <dbReference type="Proteomes" id="UP000308707"/>
    </source>
</evidence>
<dbReference type="InterPro" id="IPR018392">
    <property type="entry name" value="LysM"/>
</dbReference>
<dbReference type="RefSeq" id="WP_137267687.1">
    <property type="nucleotide sequence ID" value="NZ_SZUA01000003.1"/>
</dbReference>
<evidence type="ECO:0000259" key="2">
    <source>
        <dbReference type="PROSITE" id="PS51782"/>
    </source>
</evidence>
<evidence type="ECO:0000256" key="1">
    <source>
        <dbReference type="SAM" id="MobiDB-lite"/>
    </source>
</evidence>
<reference evidence="3 4" key="1">
    <citation type="submission" date="2019-04" db="EMBL/GenBank/DDBJ databases">
        <title>Reference strain of H23.</title>
        <authorList>
            <person name="Luo X."/>
        </authorList>
    </citation>
    <scope>NUCLEOTIDE SEQUENCE [LARGE SCALE GENOMIC DNA]</scope>
    <source>
        <strain evidence="3 4">H23</strain>
    </source>
</reference>
<dbReference type="CDD" id="cd12797">
    <property type="entry name" value="M23_peptidase"/>
    <property type="match status" value="1"/>
</dbReference>
<dbReference type="Gene3D" id="3.10.350.10">
    <property type="entry name" value="LysM domain"/>
    <property type="match status" value="2"/>
</dbReference>
<keyword evidence="4" id="KW-1185">Reference proteome</keyword>
<dbReference type="Pfam" id="PF01551">
    <property type="entry name" value="Peptidase_M23"/>
    <property type="match status" value="1"/>
</dbReference>
<dbReference type="Pfam" id="PF01476">
    <property type="entry name" value="LysM"/>
    <property type="match status" value="2"/>
</dbReference>
<dbReference type="Gene3D" id="1.10.530.10">
    <property type="match status" value="1"/>
</dbReference>
<gene>
    <name evidence="3" type="ORF">FCE95_14060</name>
</gene>
<dbReference type="CDD" id="cd00118">
    <property type="entry name" value="LysM"/>
    <property type="match status" value="2"/>
</dbReference>
<accession>A0A4V5ZPW3</accession>
<feature type="region of interest" description="Disordered" evidence="1">
    <location>
        <begin position="311"/>
        <end position="348"/>
    </location>
</feature>
<dbReference type="AlphaFoldDB" id="A0A4V5ZPW3"/>
<dbReference type="GO" id="GO:0004222">
    <property type="term" value="F:metalloendopeptidase activity"/>
    <property type="evidence" value="ECO:0007669"/>
    <property type="project" value="TreeGrafter"/>
</dbReference>
<dbReference type="SMART" id="SM00257">
    <property type="entry name" value="LysM"/>
    <property type="match status" value="2"/>
</dbReference>
<dbReference type="InterPro" id="IPR016047">
    <property type="entry name" value="M23ase_b-sheet_dom"/>
</dbReference>
<dbReference type="EMBL" id="SZUA01000003">
    <property type="protein sequence ID" value="TKR29283.1"/>
    <property type="molecule type" value="Genomic_DNA"/>
</dbReference>
<dbReference type="PANTHER" id="PTHR21666">
    <property type="entry name" value="PEPTIDASE-RELATED"/>
    <property type="match status" value="1"/>
</dbReference>
<evidence type="ECO:0000313" key="3">
    <source>
        <dbReference type="EMBL" id="TKR29283.1"/>
    </source>
</evidence>
<protein>
    <submittedName>
        <fullName evidence="3">LysM peptidoglycan-binding domain-containing protein</fullName>
    </submittedName>
</protein>
<feature type="region of interest" description="Disordered" evidence="1">
    <location>
        <begin position="1"/>
        <end position="28"/>
    </location>
</feature>
<feature type="region of interest" description="Disordered" evidence="1">
    <location>
        <begin position="177"/>
        <end position="222"/>
    </location>
</feature>
<dbReference type="InterPro" id="IPR023346">
    <property type="entry name" value="Lysozyme-like_dom_sf"/>
</dbReference>
<dbReference type="PROSITE" id="PS51782">
    <property type="entry name" value="LYSM"/>
    <property type="match status" value="2"/>
</dbReference>
<dbReference type="SUPFAM" id="SSF54106">
    <property type="entry name" value="LysM domain"/>
    <property type="match status" value="2"/>
</dbReference>
<dbReference type="OrthoDB" id="8093300at2"/>
<name>A0A4V5ZPW3_9GAMM</name>
<dbReference type="PANTHER" id="PTHR21666:SF270">
    <property type="entry name" value="MUREIN HYDROLASE ACTIVATOR ENVC"/>
    <property type="match status" value="1"/>
</dbReference>
<feature type="domain" description="LysM" evidence="2">
    <location>
        <begin position="218"/>
        <end position="263"/>
    </location>
</feature>
<organism evidence="3 4">
    <name type="scientific">Luteimonas gilva</name>
    <dbReference type="NCBI Taxonomy" id="2572684"/>
    <lineage>
        <taxon>Bacteria</taxon>
        <taxon>Pseudomonadati</taxon>
        <taxon>Pseudomonadota</taxon>
        <taxon>Gammaproteobacteria</taxon>
        <taxon>Lysobacterales</taxon>
        <taxon>Lysobacteraceae</taxon>
        <taxon>Luteimonas</taxon>
    </lineage>
</organism>